<dbReference type="Gene3D" id="3.90.1150.200">
    <property type="match status" value="1"/>
</dbReference>
<accession>A0A3B0SVH9</accession>
<sequence>MTFKNSAVEQAFDAFPPAIRNHLLEVREIIFEVAGQTDDVGKIEETLKWGEPSYLTSQSGSGTTIRISTVKNSPDKFGIYFNCQTTLIEDFRQLYRHEFEFDGKRALTFKVGQALPLEPLKHCIALALTYHLRKKNRKLR</sequence>
<feature type="domain" description="YdhG-like" evidence="1">
    <location>
        <begin position="20"/>
        <end position="127"/>
    </location>
</feature>
<dbReference type="InterPro" id="IPR014922">
    <property type="entry name" value="YdhG-like"/>
</dbReference>
<proteinExistence type="predicted"/>
<protein>
    <recommendedName>
        <fullName evidence="1">YdhG-like domain-containing protein</fullName>
    </recommendedName>
</protein>
<dbReference type="AlphaFoldDB" id="A0A3B0SVH9"/>
<name>A0A3B0SVH9_9ZZZZ</name>
<dbReference type="EMBL" id="UOEC01000156">
    <property type="protein sequence ID" value="VAV98795.1"/>
    <property type="molecule type" value="Genomic_DNA"/>
</dbReference>
<evidence type="ECO:0000259" key="1">
    <source>
        <dbReference type="Pfam" id="PF08818"/>
    </source>
</evidence>
<organism evidence="2">
    <name type="scientific">hydrothermal vent metagenome</name>
    <dbReference type="NCBI Taxonomy" id="652676"/>
    <lineage>
        <taxon>unclassified sequences</taxon>
        <taxon>metagenomes</taxon>
        <taxon>ecological metagenomes</taxon>
    </lineage>
</organism>
<dbReference type="SUPFAM" id="SSF159888">
    <property type="entry name" value="YdhG-like"/>
    <property type="match status" value="1"/>
</dbReference>
<reference evidence="2" key="1">
    <citation type="submission" date="2018-06" db="EMBL/GenBank/DDBJ databases">
        <authorList>
            <person name="Zhirakovskaya E."/>
        </authorList>
    </citation>
    <scope>NUCLEOTIDE SEQUENCE</scope>
</reference>
<gene>
    <name evidence="2" type="ORF">MNBD_ALPHA08-1327</name>
</gene>
<evidence type="ECO:0000313" key="2">
    <source>
        <dbReference type="EMBL" id="VAV98795.1"/>
    </source>
</evidence>
<dbReference type="Pfam" id="PF08818">
    <property type="entry name" value="DUF1801"/>
    <property type="match status" value="1"/>
</dbReference>